<dbReference type="Proteomes" id="UP000031535">
    <property type="component" value="Unassembled WGS sequence"/>
</dbReference>
<dbReference type="SUPFAM" id="SSF46785">
    <property type="entry name" value="Winged helix' DNA-binding domain"/>
    <property type="match status" value="1"/>
</dbReference>
<evidence type="ECO:0000313" key="6">
    <source>
        <dbReference type="EMBL" id="KIH83899.1"/>
    </source>
</evidence>
<evidence type="ECO:0000256" key="3">
    <source>
        <dbReference type="ARBA" id="ARBA00023125"/>
    </source>
</evidence>
<accession>A0A0C2ED91</accession>
<dbReference type="InterPro" id="IPR005119">
    <property type="entry name" value="LysR_subst-bd"/>
</dbReference>
<name>A0A0C2ED91_9PSED</name>
<feature type="domain" description="HTH lysR-type" evidence="5">
    <location>
        <begin position="19"/>
        <end position="69"/>
    </location>
</feature>
<dbReference type="Pfam" id="PF00126">
    <property type="entry name" value="HTH_1"/>
    <property type="match status" value="1"/>
</dbReference>
<keyword evidence="2" id="KW-0805">Transcription regulation</keyword>
<dbReference type="GO" id="GO:0043565">
    <property type="term" value="F:sequence-specific DNA binding"/>
    <property type="evidence" value="ECO:0007669"/>
    <property type="project" value="TreeGrafter"/>
</dbReference>
<dbReference type="GO" id="GO:0006351">
    <property type="term" value="P:DNA-templated transcription"/>
    <property type="evidence" value="ECO:0007669"/>
    <property type="project" value="TreeGrafter"/>
</dbReference>
<dbReference type="AlphaFoldDB" id="A0A0C2ED91"/>
<dbReference type="InterPro" id="IPR000847">
    <property type="entry name" value="LysR_HTH_N"/>
</dbReference>
<dbReference type="PANTHER" id="PTHR30537">
    <property type="entry name" value="HTH-TYPE TRANSCRIPTIONAL REGULATOR"/>
    <property type="match status" value="1"/>
</dbReference>
<dbReference type="FunFam" id="1.10.10.10:FF:000001">
    <property type="entry name" value="LysR family transcriptional regulator"/>
    <property type="match status" value="1"/>
</dbReference>
<gene>
    <name evidence="6" type="ORF">UCMB321_2296</name>
</gene>
<dbReference type="InterPro" id="IPR036388">
    <property type="entry name" value="WH-like_DNA-bd_sf"/>
</dbReference>
<dbReference type="Pfam" id="PF03466">
    <property type="entry name" value="LysR_substrate"/>
    <property type="match status" value="1"/>
</dbReference>
<dbReference type="SUPFAM" id="SSF53850">
    <property type="entry name" value="Periplasmic binding protein-like II"/>
    <property type="match status" value="1"/>
</dbReference>
<comment type="caution">
    <text evidence="6">The sequence shown here is derived from an EMBL/GenBank/DDBJ whole genome shotgun (WGS) entry which is preliminary data.</text>
</comment>
<dbReference type="Gene3D" id="1.10.10.10">
    <property type="entry name" value="Winged helix-like DNA-binding domain superfamily/Winged helix DNA-binding domain"/>
    <property type="match status" value="1"/>
</dbReference>
<keyword evidence="3" id="KW-0238">DNA-binding</keyword>
<dbReference type="PROSITE" id="PS50931">
    <property type="entry name" value="HTH_LYSR"/>
    <property type="match status" value="1"/>
</dbReference>
<evidence type="ECO:0000256" key="2">
    <source>
        <dbReference type="ARBA" id="ARBA00023015"/>
    </source>
</evidence>
<proteinExistence type="inferred from homology"/>
<keyword evidence="4" id="KW-0804">Transcription</keyword>
<dbReference type="InterPro" id="IPR058163">
    <property type="entry name" value="LysR-type_TF_proteobact-type"/>
</dbReference>
<dbReference type="GO" id="GO:0003700">
    <property type="term" value="F:DNA-binding transcription factor activity"/>
    <property type="evidence" value="ECO:0007669"/>
    <property type="project" value="InterPro"/>
</dbReference>
<protein>
    <submittedName>
        <fullName evidence="6">Transcriptional regulator, LysR family</fullName>
    </submittedName>
</protein>
<dbReference type="PANTHER" id="PTHR30537:SF72">
    <property type="entry name" value="LYSR FAMILY TRANSCRIPTIONAL REGULATOR"/>
    <property type="match status" value="1"/>
</dbReference>
<keyword evidence="7" id="KW-1185">Reference proteome</keyword>
<comment type="similarity">
    <text evidence="1">Belongs to the LysR transcriptional regulatory family.</text>
</comment>
<dbReference type="Gene3D" id="3.40.190.10">
    <property type="entry name" value="Periplasmic binding protein-like II"/>
    <property type="match status" value="2"/>
</dbReference>
<sequence length="306" mass="33455">MDSRVINGRDMDSLSAIGVFVQAAEARSFVAAGRVLGISASAVSKSMARLEEKLGVRLFHRSTRSIALTGGGMLYLERCKRVLDELEMANAELSQLSSMPQGRLRISLPLIGKPFLPVLAEFQRRYPDIQLDLEFTDRVVDVIEEGFDAVIRAGEPKDSGLSARPLGGFRMLVAGSPAYFARRGVPLTPADLLAHACIHFRYPLTGKLQGWMLSGAGEGNEADLPCSMICNSLEGRSAFALEGLGLIYVADFLIARELESGELVTVLDSFARETGQFNLLWPSGRHVVPKLRAFIDFLQGRLPFPK</sequence>
<evidence type="ECO:0000256" key="1">
    <source>
        <dbReference type="ARBA" id="ARBA00009437"/>
    </source>
</evidence>
<reference evidence="6 7" key="1">
    <citation type="submission" date="2015-01" db="EMBL/GenBank/DDBJ databases">
        <title>Complete genome of Pseudomonas batumici UCM B-321 producer of the batumin antibiotic with strong antistaphilococcal and potential anticancer activity.</title>
        <authorList>
            <person name="Klochko V.V."/>
            <person name="Zelena L.B."/>
            <person name="Elena K.A."/>
            <person name="Reva O.N."/>
        </authorList>
    </citation>
    <scope>NUCLEOTIDE SEQUENCE [LARGE SCALE GENOMIC DNA]</scope>
    <source>
        <strain evidence="6 7">UCM B-321</strain>
    </source>
</reference>
<evidence type="ECO:0000313" key="7">
    <source>
        <dbReference type="Proteomes" id="UP000031535"/>
    </source>
</evidence>
<dbReference type="EMBL" id="JXDG01000031">
    <property type="protein sequence ID" value="KIH83899.1"/>
    <property type="molecule type" value="Genomic_DNA"/>
</dbReference>
<dbReference type="InterPro" id="IPR036390">
    <property type="entry name" value="WH_DNA-bd_sf"/>
</dbReference>
<dbReference type="STRING" id="226910.UCMB321_2296"/>
<dbReference type="CDD" id="cd08476">
    <property type="entry name" value="PBP2_CrgA_like_7"/>
    <property type="match status" value="1"/>
</dbReference>
<evidence type="ECO:0000256" key="4">
    <source>
        <dbReference type="ARBA" id="ARBA00023163"/>
    </source>
</evidence>
<dbReference type="PATRIC" id="fig|226910.6.peg.2284"/>
<organism evidence="6 7">
    <name type="scientific">Pseudomonas batumici</name>
    <dbReference type="NCBI Taxonomy" id="226910"/>
    <lineage>
        <taxon>Bacteria</taxon>
        <taxon>Pseudomonadati</taxon>
        <taxon>Pseudomonadota</taxon>
        <taxon>Gammaproteobacteria</taxon>
        <taxon>Pseudomonadales</taxon>
        <taxon>Pseudomonadaceae</taxon>
        <taxon>Pseudomonas</taxon>
    </lineage>
</organism>
<evidence type="ECO:0000259" key="5">
    <source>
        <dbReference type="PROSITE" id="PS50931"/>
    </source>
</evidence>